<dbReference type="EMBL" id="QPJK01000008">
    <property type="protein sequence ID" value="RCW68062.1"/>
    <property type="molecule type" value="Genomic_DNA"/>
</dbReference>
<keyword evidence="4 8" id="KW-0378">Hydrolase</keyword>
<evidence type="ECO:0000256" key="5">
    <source>
        <dbReference type="ARBA" id="ARBA00023124"/>
    </source>
</evidence>
<reference evidence="9 10" key="1">
    <citation type="submission" date="2018-07" db="EMBL/GenBank/DDBJ databases">
        <title>Genomic Encyclopedia of Type Strains, Phase IV (KMG-IV): sequencing the most valuable type-strain genomes for metagenomic binning, comparative biology and taxonomic classification.</title>
        <authorList>
            <person name="Goeker M."/>
        </authorList>
    </citation>
    <scope>NUCLEOTIDE SEQUENCE [LARGE SCALE GENOMIC DNA]</scope>
    <source>
        <strain evidence="9 10">DSM 21634</strain>
    </source>
</reference>
<dbReference type="Proteomes" id="UP000252884">
    <property type="component" value="Unassembled WGS sequence"/>
</dbReference>
<keyword evidence="6" id="KW-0238">DNA-binding</keyword>
<accession>A0A368XJF1</accession>
<dbReference type="Pfam" id="PF02586">
    <property type="entry name" value="SRAP"/>
    <property type="match status" value="1"/>
</dbReference>
<proteinExistence type="inferred from homology"/>
<dbReference type="SUPFAM" id="SSF143081">
    <property type="entry name" value="BB1717-like"/>
    <property type="match status" value="1"/>
</dbReference>
<dbReference type="GO" id="GO:0008233">
    <property type="term" value="F:peptidase activity"/>
    <property type="evidence" value="ECO:0007669"/>
    <property type="project" value="UniProtKB-KW"/>
</dbReference>
<evidence type="ECO:0000256" key="1">
    <source>
        <dbReference type="ARBA" id="ARBA00008136"/>
    </source>
</evidence>
<keyword evidence="10" id="KW-1185">Reference proteome</keyword>
<dbReference type="Gene3D" id="3.90.1680.10">
    <property type="entry name" value="SOS response associated peptidase-like"/>
    <property type="match status" value="1"/>
</dbReference>
<organism evidence="9 10">
    <name type="scientific">Pseudorhodoferax soli</name>
    <dbReference type="NCBI Taxonomy" id="545864"/>
    <lineage>
        <taxon>Bacteria</taxon>
        <taxon>Pseudomonadati</taxon>
        <taxon>Pseudomonadota</taxon>
        <taxon>Betaproteobacteria</taxon>
        <taxon>Burkholderiales</taxon>
        <taxon>Comamonadaceae</taxon>
    </lineage>
</organism>
<dbReference type="RefSeq" id="WP_342769689.1">
    <property type="nucleotide sequence ID" value="NZ_QPJK01000008.1"/>
</dbReference>
<protein>
    <recommendedName>
        <fullName evidence="8">Abasic site processing protein</fullName>
        <ecNumber evidence="8">3.4.-.-</ecNumber>
    </recommendedName>
</protein>
<evidence type="ECO:0000256" key="3">
    <source>
        <dbReference type="ARBA" id="ARBA00022763"/>
    </source>
</evidence>
<evidence type="ECO:0000256" key="4">
    <source>
        <dbReference type="ARBA" id="ARBA00022801"/>
    </source>
</evidence>
<keyword evidence="3" id="KW-0227">DNA damage</keyword>
<comment type="caution">
    <text evidence="9">The sequence shown here is derived from an EMBL/GenBank/DDBJ whole genome shotgun (WGS) entry which is preliminary data.</text>
</comment>
<dbReference type="GO" id="GO:0003697">
    <property type="term" value="F:single-stranded DNA binding"/>
    <property type="evidence" value="ECO:0007669"/>
    <property type="project" value="InterPro"/>
</dbReference>
<evidence type="ECO:0000313" key="10">
    <source>
        <dbReference type="Proteomes" id="UP000252884"/>
    </source>
</evidence>
<sequence>MCSHYEGVSDPKRLAEHFGVIMPAGVKFDVWPGYESIFLRRPKEWGSGDDAVPAREAAGGGFGLVPHWTKALDAKAALVAARRTYNARSETVREKPSFRDAWRRGQHCLIPAEAIYEPDWRSGKAVPTRISRADGKPMGIAGLWTGWRAPDGGVLAASPC</sequence>
<evidence type="ECO:0000256" key="6">
    <source>
        <dbReference type="ARBA" id="ARBA00023125"/>
    </source>
</evidence>
<keyword evidence="5" id="KW-0190">Covalent protein-DNA linkage</keyword>
<dbReference type="InterPro" id="IPR036590">
    <property type="entry name" value="SRAP-like"/>
</dbReference>
<dbReference type="EC" id="3.4.-.-" evidence="8"/>
<dbReference type="AlphaFoldDB" id="A0A368XJF1"/>
<keyword evidence="2 8" id="KW-0645">Protease</keyword>
<dbReference type="GO" id="GO:0006508">
    <property type="term" value="P:proteolysis"/>
    <property type="evidence" value="ECO:0007669"/>
    <property type="project" value="UniProtKB-KW"/>
</dbReference>
<name>A0A368XJF1_9BURK</name>
<dbReference type="PANTHER" id="PTHR13604">
    <property type="entry name" value="DC12-RELATED"/>
    <property type="match status" value="1"/>
</dbReference>
<evidence type="ECO:0000256" key="8">
    <source>
        <dbReference type="RuleBase" id="RU364100"/>
    </source>
</evidence>
<dbReference type="InterPro" id="IPR003738">
    <property type="entry name" value="SRAP"/>
</dbReference>
<dbReference type="GO" id="GO:0106300">
    <property type="term" value="P:protein-DNA covalent cross-linking repair"/>
    <property type="evidence" value="ECO:0007669"/>
    <property type="project" value="InterPro"/>
</dbReference>
<evidence type="ECO:0000313" key="9">
    <source>
        <dbReference type="EMBL" id="RCW68062.1"/>
    </source>
</evidence>
<evidence type="ECO:0000256" key="7">
    <source>
        <dbReference type="ARBA" id="ARBA00023239"/>
    </source>
</evidence>
<gene>
    <name evidence="9" type="ORF">DES41_108241</name>
</gene>
<evidence type="ECO:0000256" key="2">
    <source>
        <dbReference type="ARBA" id="ARBA00022670"/>
    </source>
</evidence>
<keyword evidence="7" id="KW-0456">Lyase</keyword>
<dbReference type="GO" id="GO:0016829">
    <property type="term" value="F:lyase activity"/>
    <property type="evidence" value="ECO:0007669"/>
    <property type="project" value="UniProtKB-KW"/>
</dbReference>
<comment type="similarity">
    <text evidence="1 8">Belongs to the SOS response-associated peptidase family.</text>
</comment>
<dbReference type="PANTHER" id="PTHR13604:SF0">
    <property type="entry name" value="ABASIC SITE PROCESSING PROTEIN HMCES"/>
    <property type="match status" value="1"/>
</dbReference>